<dbReference type="InterPro" id="IPR032675">
    <property type="entry name" value="LRR_dom_sf"/>
</dbReference>
<organism evidence="1 2">
    <name type="scientific">Lentinus tigrinus ALCF2SS1-6</name>
    <dbReference type="NCBI Taxonomy" id="1328759"/>
    <lineage>
        <taxon>Eukaryota</taxon>
        <taxon>Fungi</taxon>
        <taxon>Dikarya</taxon>
        <taxon>Basidiomycota</taxon>
        <taxon>Agaricomycotina</taxon>
        <taxon>Agaricomycetes</taxon>
        <taxon>Polyporales</taxon>
        <taxon>Polyporaceae</taxon>
        <taxon>Lentinus</taxon>
    </lineage>
</organism>
<keyword evidence="2" id="KW-1185">Reference proteome</keyword>
<reference evidence="1" key="1">
    <citation type="journal article" date="2018" name="Genome Biol. Evol.">
        <title>Genomics and development of Lentinus tigrinus, a white-rot wood-decaying mushroom with dimorphic fruiting bodies.</title>
        <authorList>
            <person name="Wu B."/>
            <person name="Xu Z."/>
            <person name="Knudson A."/>
            <person name="Carlson A."/>
            <person name="Chen N."/>
            <person name="Kovaka S."/>
            <person name="LaButti K."/>
            <person name="Lipzen A."/>
            <person name="Pennachio C."/>
            <person name="Riley R."/>
            <person name="Schakwitz W."/>
            <person name="Umezawa K."/>
            <person name="Ohm R.A."/>
            <person name="Grigoriev I.V."/>
            <person name="Nagy L.G."/>
            <person name="Gibbons J."/>
            <person name="Hibbett D."/>
        </authorList>
    </citation>
    <scope>NUCLEOTIDE SEQUENCE [LARGE SCALE GENOMIC DNA]</scope>
    <source>
        <strain evidence="1">ALCF2SS1-6</strain>
    </source>
</reference>
<proteinExistence type="predicted"/>
<dbReference type="Proteomes" id="UP000313359">
    <property type="component" value="Unassembled WGS sequence"/>
</dbReference>
<accession>A0A5C2SEE4</accession>
<dbReference type="InterPro" id="IPR036047">
    <property type="entry name" value="F-box-like_dom_sf"/>
</dbReference>
<gene>
    <name evidence="1" type="ORF">L227DRAFT_562979</name>
</gene>
<evidence type="ECO:0000313" key="2">
    <source>
        <dbReference type="Proteomes" id="UP000313359"/>
    </source>
</evidence>
<dbReference type="SUPFAM" id="SSF81383">
    <property type="entry name" value="F-box domain"/>
    <property type="match status" value="1"/>
</dbReference>
<protein>
    <submittedName>
        <fullName evidence="1">Uncharacterized protein</fullName>
    </submittedName>
</protein>
<sequence>MSEPASSRDLKTMPPHIPPEITDAIISAVDDPHTLTRCALVCRDWLPASRANLFKDIRITNGRGYALLVERVLRSEHMSQYLTSARSLCITDDREHSLSSGGRLSLVELAGKLPGLRELHVTSMDWIQQRPPVRWPLLLAHFGTITSLTLHSCRFASFTDVRRLLTVLPRLSSLAIWRLRWPTVPQQLMHLHTAPRPRACWPELHALRIDYDDEDPPQCTETLLRWITVALGGSAVRELSFGIPPTGSLREIAVAFVGRVGRSVTSLTVYLQVADHLPLSGLVALEHLSLKSYGYQGYWRGVASVLKNVSSKTMRSIMLNPVYTSKYRGDVEAPLYLDDDTIEEFDRILSREPFGTLEEVVFHVLAGSEDREEEELLRAHARRCLPKLHERKIFCLEFGEL</sequence>
<dbReference type="Gene3D" id="3.80.10.10">
    <property type="entry name" value="Ribonuclease Inhibitor"/>
    <property type="match status" value="1"/>
</dbReference>
<dbReference type="AlphaFoldDB" id="A0A5C2SEE4"/>
<dbReference type="EMBL" id="ML122262">
    <property type="protein sequence ID" value="RPD61519.1"/>
    <property type="molecule type" value="Genomic_DNA"/>
</dbReference>
<evidence type="ECO:0000313" key="1">
    <source>
        <dbReference type="EMBL" id="RPD61519.1"/>
    </source>
</evidence>
<dbReference type="OrthoDB" id="2793270at2759"/>
<name>A0A5C2SEE4_9APHY</name>